<gene>
    <name evidence="2" type="ORF">PHSY_000635</name>
</gene>
<dbReference type="AlphaFoldDB" id="R9NWY5"/>
<evidence type="ECO:0000313" key="2">
    <source>
        <dbReference type="EMBL" id="GAC93074.1"/>
    </source>
</evidence>
<proteinExistence type="predicted"/>
<dbReference type="Proteomes" id="UP000014071">
    <property type="component" value="Unassembled WGS sequence"/>
</dbReference>
<feature type="compositionally biased region" description="Basic and acidic residues" evidence="1">
    <location>
        <begin position="461"/>
        <end position="473"/>
    </location>
</feature>
<evidence type="ECO:0000256" key="1">
    <source>
        <dbReference type="SAM" id="MobiDB-lite"/>
    </source>
</evidence>
<feature type="compositionally biased region" description="Polar residues" evidence="1">
    <location>
        <begin position="245"/>
        <end position="255"/>
    </location>
</feature>
<dbReference type="Gene3D" id="3.30.710.10">
    <property type="entry name" value="Potassium Channel Kv1.1, Chain A"/>
    <property type="match status" value="1"/>
</dbReference>
<name>R9NWY5_PSEHS</name>
<dbReference type="EMBL" id="DF238772">
    <property type="protein sequence ID" value="GAC93074.1"/>
    <property type="molecule type" value="Genomic_DNA"/>
</dbReference>
<reference evidence="3" key="1">
    <citation type="journal article" date="2013" name="Genome Announc.">
        <title>Draft genome sequence of the basidiomycetous yeast-like fungus Pseudozyma hubeiensis SY62, which produces an abundant amount of the biosurfactant mannosylerythritol lipids.</title>
        <authorList>
            <person name="Konishi M."/>
            <person name="Hatada Y."/>
            <person name="Horiuchi J."/>
        </authorList>
    </citation>
    <scope>NUCLEOTIDE SEQUENCE [LARGE SCALE GENOMIC DNA]</scope>
    <source>
        <strain evidence="3">SY62</strain>
    </source>
</reference>
<organism evidence="2 3">
    <name type="scientific">Pseudozyma hubeiensis (strain SY62)</name>
    <name type="common">Yeast</name>
    <dbReference type="NCBI Taxonomy" id="1305764"/>
    <lineage>
        <taxon>Eukaryota</taxon>
        <taxon>Fungi</taxon>
        <taxon>Dikarya</taxon>
        <taxon>Basidiomycota</taxon>
        <taxon>Ustilaginomycotina</taxon>
        <taxon>Ustilaginomycetes</taxon>
        <taxon>Ustilaginales</taxon>
        <taxon>Ustilaginaceae</taxon>
        <taxon>Pseudozyma</taxon>
    </lineage>
</organism>
<dbReference type="GeneID" id="24105940"/>
<dbReference type="RefSeq" id="XP_012186661.1">
    <property type="nucleotide sequence ID" value="XM_012331271.1"/>
</dbReference>
<dbReference type="OrthoDB" id="6359816at2759"/>
<keyword evidence="3" id="KW-1185">Reference proteome</keyword>
<dbReference type="STRING" id="1305764.R9NWY5"/>
<accession>R9NWY5</accession>
<feature type="region of interest" description="Disordered" evidence="1">
    <location>
        <begin position="446"/>
        <end position="494"/>
    </location>
</feature>
<feature type="region of interest" description="Disordered" evidence="1">
    <location>
        <begin position="77"/>
        <end position="112"/>
    </location>
</feature>
<feature type="compositionally biased region" description="Acidic residues" evidence="1">
    <location>
        <begin position="260"/>
        <end position="270"/>
    </location>
</feature>
<feature type="compositionally biased region" description="Low complexity" evidence="1">
    <location>
        <begin position="220"/>
        <end position="233"/>
    </location>
</feature>
<sequence>MRSHKAKRFRAGYFPMERTPDVSLPNCFALLRFDFPVPDEAYPNRPTTASLSLISNFATTASQHQKRDTMAAIDAVHRSSKPLPSPRSTMRNMAPTPKTRRAPVNVDESDDEDVAPHSEIDEAEPVEAFTLVPHVAEQTLHAVHSAIFGQPWADLEFVVSAGGNKEEVIYANSRILKKACPALYLQVSTTGRCELDTMEREQIIAAAVNAAATKKASAAGKGAAAVRPQAAQRKSTDGLGLVNYAQRNSRTGAKHNQTHEDEDDDDEEELDERHRHFDDEEEYSDSLVEQPRVSLHDDQDDEHFDADDVEEVSPLGSKSKVAGVSAAVNSIPAPPTFSRSSSRFSKLMKGFMNKDKPSPSAEVETALPFSSIGNASGTDYRNNDASVGARSRVRRYSAANDLVTSSNARGPEAARVQVTGCSAATLQALIFYLYTGHATFASRLPATPARRQRRGSASSIDSDRAESIARSDGSDDEEQPFDIPTPRTNKTSSFPPVFSATAAYCVGRQLGLRDLTTKAFDHICLELSPKTVLADLLSPFVDRFDEVQRAHLDYIAENWDRVKRRPDFELTVGRLVMGEYRESRKALLRLFAKLSVA</sequence>
<evidence type="ECO:0008006" key="4">
    <source>
        <dbReference type="Google" id="ProtNLM"/>
    </source>
</evidence>
<dbReference type="InterPro" id="IPR011333">
    <property type="entry name" value="SKP1/BTB/POZ_sf"/>
</dbReference>
<protein>
    <recommendedName>
        <fullName evidence="4">BTB domain-containing protein</fullName>
    </recommendedName>
</protein>
<dbReference type="HOGENOM" id="CLU_527983_0_0_1"/>
<evidence type="ECO:0000313" key="3">
    <source>
        <dbReference type="Proteomes" id="UP000014071"/>
    </source>
</evidence>
<dbReference type="eggNOG" id="ENOG502TC7W">
    <property type="taxonomic scope" value="Eukaryota"/>
</dbReference>
<feature type="region of interest" description="Disordered" evidence="1">
    <location>
        <begin position="220"/>
        <end position="300"/>
    </location>
</feature>